<proteinExistence type="predicted"/>
<dbReference type="SMART" id="SM00386">
    <property type="entry name" value="HAT"/>
    <property type="match status" value="1"/>
</dbReference>
<dbReference type="GO" id="GO:0005634">
    <property type="term" value="C:nucleus"/>
    <property type="evidence" value="ECO:0007669"/>
    <property type="project" value="UniProtKB-SubCell"/>
</dbReference>
<dbReference type="InterPro" id="IPR003107">
    <property type="entry name" value="HAT"/>
</dbReference>
<dbReference type="PANTHER" id="PTHR19980:SF0">
    <property type="entry name" value="CLEAVAGE STIMULATION FACTOR SUBUNIT 3"/>
    <property type="match status" value="1"/>
</dbReference>
<reference evidence="5 6" key="1">
    <citation type="journal article" date="2020" name="Nat. Food">
        <title>A phased Vanilla planifolia genome enables genetic improvement of flavour and production.</title>
        <authorList>
            <person name="Hasing T."/>
            <person name="Tang H."/>
            <person name="Brym M."/>
            <person name="Khazi F."/>
            <person name="Huang T."/>
            <person name="Chambers A.H."/>
        </authorList>
    </citation>
    <scope>NUCLEOTIDE SEQUENCE [LARGE SCALE GENOMIC DNA]</scope>
    <source>
        <tissue evidence="5">Leaf</tissue>
    </source>
</reference>
<organism evidence="5 6">
    <name type="scientific">Vanilla planifolia</name>
    <name type="common">Vanilla</name>
    <dbReference type="NCBI Taxonomy" id="51239"/>
    <lineage>
        <taxon>Eukaryota</taxon>
        <taxon>Viridiplantae</taxon>
        <taxon>Streptophyta</taxon>
        <taxon>Embryophyta</taxon>
        <taxon>Tracheophyta</taxon>
        <taxon>Spermatophyta</taxon>
        <taxon>Magnoliopsida</taxon>
        <taxon>Liliopsida</taxon>
        <taxon>Asparagales</taxon>
        <taxon>Orchidaceae</taxon>
        <taxon>Vanilloideae</taxon>
        <taxon>Vanilleae</taxon>
        <taxon>Vanilla</taxon>
    </lineage>
</organism>
<evidence type="ECO:0000256" key="3">
    <source>
        <dbReference type="ARBA" id="ARBA00023242"/>
    </source>
</evidence>
<keyword evidence="6" id="KW-1185">Reference proteome</keyword>
<dbReference type="AlphaFoldDB" id="A0A835P8E6"/>
<name>A0A835P8E6_VANPL</name>
<feature type="domain" description="Suppressor of forked" evidence="4">
    <location>
        <begin position="2"/>
        <end position="105"/>
    </location>
</feature>
<comment type="subcellular location">
    <subcellularLocation>
        <location evidence="1">Nucleus</location>
    </subcellularLocation>
</comment>
<keyword evidence="2" id="KW-0677">Repeat</keyword>
<dbReference type="OrthoDB" id="2019572at2759"/>
<dbReference type="PANTHER" id="PTHR19980">
    <property type="entry name" value="RNA CLEAVAGE STIMULATION FACTOR"/>
    <property type="match status" value="1"/>
</dbReference>
<evidence type="ECO:0000259" key="4">
    <source>
        <dbReference type="Pfam" id="PF05843"/>
    </source>
</evidence>
<evidence type="ECO:0000313" key="5">
    <source>
        <dbReference type="EMBL" id="KAG0447765.1"/>
    </source>
</evidence>
<evidence type="ECO:0000256" key="2">
    <source>
        <dbReference type="ARBA" id="ARBA00022737"/>
    </source>
</evidence>
<dbReference type="GO" id="GO:0031124">
    <property type="term" value="P:mRNA 3'-end processing"/>
    <property type="evidence" value="ECO:0007669"/>
    <property type="project" value="InterPro"/>
</dbReference>
<evidence type="ECO:0000313" key="6">
    <source>
        <dbReference type="Proteomes" id="UP000636800"/>
    </source>
</evidence>
<dbReference type="GO" id="GO:0003729">
    <property type="term" value="F:mRNA binding"/>
    <property type="evidence" value="ECO:0007669"/>
    <property type="project" value="TreeGrafter"/>
</dbReference>
<dbReference type="Pfam" id="PF05843">
    <property type="entry name" value="Suf"/>
    <property type="match status" value="1"/>
</dbReference>
<keyword evidence="3" id="KW-0539">Nucleus</keyword>
<sequence>MNEPGYILEYADFLCRLNDDRNVRALFERALSLLPPEKSVEVWNRFVKFEQMYGDLASILKVEQRRKEALSGTGEDGSKALESTLHDVVTRYNFIDLWPCSSKELDRLARQEWLARNIDKKADNFFILNGTNALDKVSGGQVDKSNSQPSKVVYPDASRMVVCEPRQTNEQVHVINRTTT</sequence>
<dbReference type="InterPro" id="IPR011990">
    <property type="entry name" value="TPR-like_helical_dom_sf"/>
</dbReference>
<accession>A0A835P8E6</accession>
<dbReference type="EMBL" id="JADCNL010000427">
    <property type="protein sequence ID" value="KAG0447765.1"/>
    <property type="molecule type" value="Genomic_DNA"/>
</dbReference>
<comment type="caution">
    <text evidence="5">The sequence shown here is derived from an EMBL/GenBank/DDBJ whole genome shotgun (WGS) entry which is preliminary data.</text>
</comment>
<protein>
    <recommendedName>
        <fullName evidence="4">Suppressor of forked domain-containing protein</fullName>
    </recommendedName>
</protein>
<gene>
    <name evidence="5" type="ORF">HPP92_028179</name>
</gene>
<dbReference type="Proteomes" id="UP000636800">
    <property type="component" value="Unassembled WGS sequence"/>
</dbReference>
<dbReference type="InterPro" id="IPR045243">
    <property type="entry name" value="Rna14-like"/>
</dbReference>
<evidence type="ECO:0000256" key="1">
    <source>
        <dbReference type="ARBA" id="ARBA00004123"/>
    </source>
</evidence>
<dbReference type="InterPro" id="IPR008847">
    <property type="entry name" value="Suf"/>
</dbReference>
<dbReference type="Gene3D" id="1.25.40.10">
    <property type="entry name" value="Tetratricopeptide repeat domain"/>
    <property type="match status" value="1"/>
</dbReference>
<dbReference type="SUPFAM" id="SSF48452">
    <property type="entry name" value="TPR-like"/>
    <property type="match status" value="1"/>
</dbReference>